<dbReference type="InterPro" id="IPR000407">
    <property type="entry name" value="GDA1_CD39_NTPase"/>
</dbReference>
<comment type="similarity">
    <text evidence="1 3">Belongs to the GDA1/CD39 NTPase family.</text>
</comment>
<dbReference type="PANTHER" id="PTHR11782:SF121">
    <property type="entry name" value="NUCLEOSIDE-DIPHOSPHATASE MIG-23"/>
    <property type="match status" value="1"/>
</dbReference>
<protein>
    <submittedName>
        <fullName evidence="6">Ectonucleoside triphosphate diphosphohydrolase 7</fullName>
    </submittedName>
</protein>
<dbReference type="GeneID" id="100204155"/>
<keyword evidence="2 3" id="KW-0378">Hydrolase</keyword>
<evidence type="ECO:0000256" key="1">
    <source>
        <dbReference type="ARBA" id="ARBA00009283"/>
    </source>
</evidence>
<evidence type="ECO:0000256" key="3">
    <source>
        <dbReference type="RuleBase" id="RU003833"/>
    </source>
</evidence>
<reference evidence="6" key="1">
    <citation type="submission" date="2025-08" db="UniProtKB">
        <authorList>
            <consortium name="RefSeq"/>
        </authorList>
    </citation>
    <scope>IDENTIFICATION</scope>
</reference>
<feature type="transmembrane region" description="Helical" evidence="4">
    <location>
        <begin position="39"/>
        <end position="57"/>
    </location>
</feature>
<sequence length="602" mass="69458">MTTYICCKKVQVAVHQNSCQIRGTLLRTNWKKTFHQNPFAFLYSLLVIFLLYVLYITNQKHDFYKHENHIYNEENIHDSHNSKFHYAVVIDCGSSGSRVYIYYWPPHTGDKQELLNIKQMLDFDGNPVRMKIKPGISSYADNPSYASHSLKPLLLFAMDHIPHNKYLETPLYILATAGMRLLPESKREAILENLRENIPTMSHFHFVESQLEVISGKQEGIYLWIATNYILGRFDHSHDVSTTPSSTVSHLIRKQTMGTIEIGGASLQIAYEISQNASIPPELGSTINLGCDIHDTVHRYQIYVTTFLGYGTDSAWKTYVQKLFEDNVNTIRAHETVLDPCLPKELVDEQVVNNTKFKITGTGEFSRCKNLLASNIEQSSAVCKKSPCSLDGVYQTPIDYQHVEFYGFAEFWYSSNDVLNVGGKYSYDSLQNAAQRFCDTRWSLHKRHYAMGLYPKADDSRFRYQCFKSAWVLSILHHGLKFPHDFNGLTTAQMIDGKEVQWTLGAILYRTRFMPLRDMQNVESIHSTKALHSGIWIVFYSGFYPILFICASIAIIFIIIYCRRIRKFSRLPDMYSMQHPILSNYTTLSNKEKAVYDIRVEL</sequence>
<dbReference type="Pfam" id="PF01150">
    <property type="entry name" value="GDA1_CD39"/>
    <property type="match status" value="1"/>
</dbReference>
<dbReference type="CDD" id="cd24045">
    <property type="entry name" value="ASKHA_NBD_NTPDase4-like"/>
    <property type="match status" value="1"/>
</dbReference>
<keyword evidence="4" id="KW-0472">Membrane</keyword>
<evidence type="ECO:0000313" key="6">
    <source>
        <dbReference type="RefSeq" id="XP_065648340.1"/>
    </source>
</evidence>
<organism evidence="5 6">
    <name type="scientific">Hydra vulgaris</name>
    <name type="common">Hydra</name>
    <name type="synonym">Hydra attenuata</name>
    <dbReference type="NCBI Taxonomy" id="6087"/>
    <lineage>
        <taxon>Eukaryota</taxon>
        <taxon>Metazoa</taxon>
        <taxon>Cnidaria</taxon>
        <taxon>Hydrozoa</taxon>
        <taxon>Hydroidolina</taxon>
        <taxon>Anthoathecata</taxon>
        <taxon>Aplanulata</taxon>
        <taxon>Hydridae</taxon>
        <taxon>Hydra</taxon>
    </lineage>
</organism>
<evidence type="ECO:0000313" key="5">
    <source>
        <dbReference type="Proteomes" id="UP001652625"/>
    </source>
</evidence>
<dbReference type="Gene3D" id="3.30.420.150">
    <property type="entry name" value="Exopolyphosphatase. Domain 2"/>
    <property type="match status" value="1"/>
</dbReference>
<dbReference type="PANTHER" id="PTHR11782">
    <property type="entry name" value="ADENOSINE/GUANOSINE DIPHOSPHATASE"/>
    <property type="match status" value="1"/>
</dbReference>
<proteinExistence type="inferred from homology"/>
<feature type="transmembrane region" description="Helical" evidence="4">
    <location>
        <begin position="535"/>
        <end position="562"/>
    </location>
</feature>
<accession>A0ABM4BH57</accession>
<dbReference type="RefSeq" id="XP_065648340.1">
    <property type="nucleotide sequence ID" value="XM_065792268.1"/>
</dbReference>
<evidence type="ECO:0000256" key="2">
    <source>
        <dbReference type="ARBA" id="ARBA00022801"/>
    </source>
</evidence>
<dbReference type="Proteomes" id="UP001652625">
    <property type="component" value="Chromosome 03"/>
</dbReference>
<dbReference type="PROSITE" id="PS01238">
    <property type="entry name" value="GDA1_CD39_NTPASE"/>
    <property type="match status" value="1"/>
</dbReference>
<evidence type="ECO:0000256" key="4">
    <source>
        <dbReference type="SAM" id="Phobius"/>
    </source>
</evidence>
<keyword evidence="5" id="KW-1185">Reference proteome</keyword>
<dbReference type="Gene3D" id="3.30.420.40">
    <property type="match status" value="1"/>
</dbReference>
<gene>
    <name evidence="6" type="primary">LOC100204155</name>
</gene>
<keyword evidence="4" id="KW-0812">Transmembrane</keyword>
<name>A0ABM4BH57_HYDVU</name>
<keyword evidence="4" id="KW-1133">Transmembrane helix</keyword>